<protein>
    <submittedName>
        <fullName evidence="1">Uncharacterized protein</fullName>
    </submittedName>
</protein>
<gene>
    <name evidence="1" type="ORF">AFERRI_290002</name>
</gene>
<reference evidence="1" key="1">
    <citation type="submission" date="2014-03" db="EMBL/GenBank/DDBJ databases">
        <authorList>
            <person name="Genoscope - CEA"/>
        </authorList>
    </citation>
    <scope>NUCLEOTIDE SEQUENCE [LARGE SCALE GENOMIC DNA]</scope>
    <source>
        <strain evidence="1">CF27</strain>
    </source>
</reference>
<accession>A0A060URB9</accession>
<proteinExistence type="predicted"/>
<name>A0A060URB9_9PROT</name>
<dbReference type="EMBL" id="CCCS020000022">
    <property type="protein sequence ID" value="CDQ09343.1"/>
    <property type="molecule type" value="Genomic_DNA"/>
</dbReference>
<dbReference type="AlphaFoldDB" id="A0A060URB9"/>
<evidence type="ECO:0000313" key="1">
    <source>
        <dbReference type="EMBL" id="CDQ09343.1"/>
    </source>
</evidence>
<comment type="caution">
    <text evidence="1">The sequence shown here is derived from an EMBL/GenBank/DDBJ whole genome shotgun (WGS) entry which is preliminary data.</text>
</comment>
<organism evidence="1">
    <name type="scientific">Acidithiobacillus ferrivorans</name>
    <dbReference type="NCBI Taxonomy" id="160808"/>
    <lineage>
        <taxon>Bacteria</taxon>
        <taxon>Pseudomonadati</taxon>
        <taxon>Pseudomonadota</taxon>
        <taxon>Acidithiobacillia</taxon>
        <taxon>Acidithiobacillales</taxon>
        <taxon>Acidithiobacillaceae</taxon>
        <taxon>Acidithiobacillus</taxon>
    </lineage>
</organism>
<reference evidence="1" key="2">
    <citation type="submission" date="2014-07" db="EMBL/GenBank/DDBJ databases">
        <title>Initial genome analysis of the psychrotolerant acidophile Acidithiobacillus ferrivorans CF27: insights into iron and sulfur oxidation pathways and into biofilm formation.</title>
        <authorList>
            <person name="Talla E."/>
            <person name="Hedrich S."/>
            <person name="Mangenot S."/>
            <person name="Ji B."/>
            <person name="Johnson D.B."/>
            <person name="Barbe V."/>
            <person name="Bonnefoy V."/>
        </authorList>
    </citation>
    <scope>NUCLEOTIDE SEQUENCE [LARGE SCALE GENOMIC DNA]</scope>
    <source>
        <strain evidence="1">CF27</strain>
    </source>
</reference>
<sequence length="47" mass="5462">MSERVNMFPETALRMSEVSQDLSGLIVWEGGLLRRLLHIYTRSAERL</sequence>